<proteinExistence type="predicted"/>
<evidence type="ECO:0000256" key="1">
    <source>
        <dbReference type="ARBA" id="ARBA00022723"/>
    </source>
</evidence>
<dbReference type="AlphaFoldDB" id="S9UQD6"/>
<keyword evidence="2 4" id="KW-0863">Zinc-finger</keyword>
<sequence length="381" mass="41244">MLPYISRDVATEPPTTIVVISSHLPPPDLSNYTDTVFAISEECIEPTEGWLNREGKPSLTICFMHSFGKCAGRMNSDPSTCFQIHVKPNILNSLRRRYTNPTRQYFTRTVKTQLSVDLRQQLSQKAGKEVKVQYLEYRFQDVFPSTGLIQYEAAYRRWLFGDEVENVETTTTGGFSVAENNTFLSPPSGTSPPPKRHVCPLNVSVVQCTAFAANGMCSMGVKCPFIHANLRNAQVRDPALARALRDFSAVSTLGPAGAGMNSCQDGTSRSVPYPIKNTPEFDFGTIPVFTLVQTEVPNAQRLAPLQLDGNNVLTVQCNSRPPAGEEALTPATNTPAPRKNDSGKDKGNGKGNENGWISGDSNGGISSVNAKSGSSGSGSDS</sequence>
<feature type="domain" description="C3H1-type" evidence="6">
    <location>
        <begin position="202"/>
        <end position="230"/>
    </location>
</feature>
<evidence type="ECO:0000313" key="8">
    <source>
        <dbReference type="Proteomes" id="UP000015354"/>
    </source>
</evidence>
<evidence type="ECO:0000256" key="2">
    <source>
        <dbReference type="ARBA" id="ARBA00022771"/>
    </source>
</evidence>
<feature type="region of interest" description="Disordered" evidence="5">
    <location>
        <begin position="316"/>
        <end position="381"/>
    </location>
</feature>
<keyword evidence="1 4" id="KW-0479">Metal-binding</keyword>
<protein>
    <recommendedName>
        <fullName evidence="6">C3H1-type domain-containing protein</fullName>
    </recommendedName>
</protein>
<keyword evidence="3 4" id="KW-0862">Zinc</keyword>
<keyword evidence="8" id="KW-1185">Reference proteome</keyword>
<dbReference type="SUPFAM" id="SSF90229">
    <property type="entry name" value="CCCH zinc finger"/>
    <property type="match status" value="1"/>
</dbReference>
<reference evidence="7 8" key="1">
    <citation type="journal article" date="2013" name="PLoS ONE">
        <title>Predicting the Proteins of Angomonas deanei, Strigomonas culicis and Their Respective Endosymbionts Reveals New Aspects of the Trypanosomatidae Family.</title>
        <authorList>
            <person name="Motta M.C."/>
            <person name="Martins A.C."/>
            <person name="de Souza S.S."/>
            <person name="Catta-Preta C.M."/>
            <person name="Silva R."/>
            <person name="Klein C.C."/>
            <person name="de Almeida L.G."/>
            <person name="de Lima Cunha O."/>
            <person name="Ciapina L.P."/>
            <person name="Brocchi M."/>
            <person name="Colabardini A.C."/>
            <person name="de Araujo Lima B."/>
            <person name="Machado C.R."/>
            <person name="de Almeida Soares C.M."/>
            <person name="Probst C.M."/>
            <person name="de Menezes C.B."/>
            <person name="Thompson C.E."/>
            <person name="Bartholomeu D.C."/>
            <person name="Gradia D.F."/>
            <person name="Pavoni D.P."/>
            <person name="Grisard E.C."/>
            <person name="Fantinatti-Garboggini F."/>
            <person name="Marchini F.K."/>
            <person name="Rodrigues-Luiz G.F."/>
            <person name="Wagner G."/>
            <person name="Goldman G.H."/>
            <person name="Fietto J.L."/>
            <person name="Elias M.C."/>
            <person name="Goldman M.H."/>
            <person name="Sagot M.F."/>
            <person name="Pereira M."/>
            <person name="Stoco P.H."/>
            <person name="de Mendonca-Neto R.P."/>
            <person name="Teixeira S.M."/>
            <person name="Maciel T.E."/>
            <person name="de Oliveira Mendes T.A."/>
            <person name="Urmenyi T.P."/>
            <person name="de Souza W."/>
            <person name="Schenkman S."/>
            <person name="de Vasconcelos A.T."/>
        </authorList>
    </citation>
    <scope>NUCLEOTIDE SEQUENCE [LARGE SCALE GENOMIC DNA]</scope>
</reference>
<dbReference type="EMBL" id="ATMH01003641">
    <property type="protein sequence ID" value="EPY31063.1"/>
    <property type="molecule type" value="Genomic_DNA"/>
</dbReference>
<name>S9UQD6_9TRYP</name>
<evidence type="ECO:0000256" key="5">
    <source>
        <dbReference type="SAM" id="MobiDB-lite"/>
    </source>
</evidence>
<evidence type="ECO:0000259" key="6">
    <source>
        <dbReference type="PROSITE" id="PS50103"/>
    </source>
</evidence>
<gene>
    <name evidence="7" type="ORF">STCU_03641</name>
</gene>
<dbReference type="InterPro" id="IPR036855">
    <property type="entry name" value="Znf_CCCH_sf"/>
</dbReference>
<dbReference type="PROSITE" id="PS50103">
    <property type="entry name" value="ZF_C3H1"/>
    <property type="match status" value="1"/>
</dbReference>
<evidence type="ECO:0000313" key="7">
    <source>
        <dbReference type="EMBL" id="EPY31063.1"/>
    </source>
</evidence>
<evidence type="ECO:0000256" key="4">
    <source>
        <dbReference type="PROSITE-ProRule" id="PRU00723"/>
    </source>
</evidence>
<feature type="zinc finger region" description="C3H1-type" evidence="4">
    <location>
        <begin position="202"/>
        <end position="230"/>
    </location>
</feature>
<comment type="caution">
    <text evidence="7">The sequence shown here is derived from an EMBL/GenBank/DDBJ whole genome shotgun (WGS) entry which is preliminary data.</text>
</comment>
<evidence type="ECO:0000256" key="3">
    <source>
        <dbReference type="ARBA" id="ARBA00022833"/>
    </source>
</evidence>
<dbReference type="Proteomes" id="UP000015354">
    <property type="component" value="Unassembled WGS sequence"/>
</dbReference>
<organism evidence="7 8">
    <name type="scientific">Strigomonas culicis</name>
    <dbReference type="NCBI Taxonomy" id="28005"/>
    <lineage>
        <taxon>Eukaryota</taxon>
        <taxon>Discoba</taxon>
        <taxon>Euglenozoa</taxon>
        <taxon>Kinetoplastea</taxon>
        <taxon>Metakinetoplastina</taxon>
        <taxon>Trypanosomatida</taxon>
        <taxon>Trypanosomatidae</taxon>
        <taxon>Strigomonadinae</taxon>
        <taxon>Strigomonas</taxon>
    </lineage>
</organism>
<dbReference type="InterPro" id="IPR000571">
    <property type="entry name" value="Znf_CCCH"/>
</dbReference>
<feature type="compositionally biased region" description="Basic and acidic residues" evidence="5">
    <location>
        <begin position="338"/>
        <end position="348"/>
    </location>
</feature>
<feature type="compositionally biased region" description="Low complexity" evidence="5">
    <location>
        <begin position="364"/>
        <end position="381"/>
    </location>
</feature>
<dbReference type="OrthoDB" id="260088at2759"/>
<dbReference type="GO" id="GO:0008270">
    <property type="term" value="F:zinc ion binding"/>
    <property type="evidence" value="ECO:0007669"/>
    <property type="project" value="UniProtKB-KW"/>
</dbReference>
<accession>S9UQD6</accession>